<proteinExistence type="predicted"/>
<dbReference type="EMBL" id="JAAIUW010000147">
    <property type="protein sequence ID" value="KAF7800836.1"/>
    <property type="molecule type" value="Genomic_DNA"/>
</dbReference>
<evidence type="ECO:0000313" key="2">
    <source>
        <dbReference type="EMBL" id="KAF7800836.1"/>
    </source>
</evidence>
<feature type="compositionally biased region" description="Basic residues" evidence="1">
    <location>
        <begin position="9"/>
        <end position="23"/>
    </location>
</feature>
<sequence length="52" mass="5976">MRNTIVLRQTKKAKTTQKPKSRNRSSFGGDRTEKKNNHAVVLNADRHLRCAL</sequence>
<organism evidence="2 3">
    <name type="scientific">Senna tora</name>
    <dbReference type="NCBI Taxonomy" id="362788"/>
    <lineage>
        <taxon>Eukaryota</taxon>
        <taxon>Viridiplantae</taxon>
        <taxon>Streptophyta</taxon>
        <taxon>Embryophyta</taxon>
        <taxon>Tracheophyta</taxon>
        <taxon>Spermatophyta</taxon>
        <taxon>Magnoliopsida</taxon>
        <taxon>eudicotyledons</taxon>
        <taxon>Gunneridae</taxon>
        <taxon>Pentapetalae</taxon>
        <taxon>rosids</taxon>
        <taxon>fabids</taxon>
        <taxon>Fabales</taxon>
        <taxon>Fabaceae</taxon>
        <taxon>Caesalpinioideae</taxon>
        <taxon>Cassia clade</taxon>
        <taxon>Senna</taxon>
    </lineage>
</organism>
<feature type="region of interest" description="Disordered" evidence="1">
    <location>
        <begin position="1"/>
        <end position="52"/>
    </location>
</feature>
<keyword evidence="3" id="KW-1185">Reference proteome</keyword>
<gene>
    <name evidence="2" type="ORF">G2W53_044679</name>
</gene>
<comment type="caution">
    <text evidence="2">The sequence shown here is derived from an EMBL/GenBank/DDBJ whole genome shotgun (WGS) entry which is preliminary data.</text>
</comment>
<dbReference type="AlphaFoldDB" id="A0A834SCJ2"/>
<evidence type="ECO:0000256" key="1">
    <source>
        <dbReference type="SAM" id="MobiDB-lite"/>
    </source>
</evidence>
<reference evidence="2" key="1">
    <citation type="submission" date="2020-09" db="EMBL/GenBank/DDBJ databases">
        <title>Genome-Enabled Discovery of Anthraquinone Biosynthesis in Senna tora.</title>
        <authorList>
            <person name="Kang S.-H."/>
            <person name="Pandey R.P."/>
            <person name="Lee C.-M."/>
            <person name="Sim J.-S."/>
            <person name="Jeong J.-T."/>
            <person name="Choi B.-S."/>
            <person name="Jung M."/>
            <person name="Ginzburg D."/>
            <person name="Zhao K."/>
            <person name="Won S.Y."/>
            <person name="Oh T.-J."/>
            <person name="Yu Y."/>
            <person name="Kim N.-H."/>
            <person name="Lee O.R."/>
            <person name="Lee T.-H."/>
            <person name="Bashyal P."/>
            <person name="Kim T.-S."/>
            <person name="Lee W.-H."/>
            <person name="Kawkins C."/>
            <person name="Kim C.-K."/>
            <person name="Kim J.S."/>
            <person name="Ahn B.O."/>
            <person name="Rhee S.Y."/>
            <person name="Sohng J.K."/>
        </authorList>
    </citation>
    <scope>NUCLEOTIDE SEQUENCE</scope>
    <source>
        <tissue evidence="2">Leaf</tissue>
    </source>
</reference>
<protein>
    <submittedName>
        <fullName evidence="2">Uncharacterized protein</fullName>
    </submittedName>
</protein>
<name>A0A834SCJ2_9FABA</name>
<accession>A0A834SCJ2</accession>
<evidence type="ECO:0000313" key="3">
    <source>
        <dbReference type="Proteomes" id="UP000634136"/>
    </source>
</evidence>
<dbReference type="Proteomes" id="UP000634136">
    <property type="component" value="Unassembled WGS sequence"/>
</dbReference>